<comment type="caution">
    <text evidence="1">The sequence shown here is derived from an EMBL/GenBank/DDBJ whole genome shotgun (WGS) entry which is preliminary data.</text>
</comment>
<dbReference type="EMBL" id="SORE01000022">
    <property type="protein sequence ID" value="TDY42231.1"/>
    <property type="molecule type" value="Genomic_DNA"/>
</dbReference>
<proteinExistence type="predicted"/>
<dbReference type="AlphaFoldDB" id="A0A4R8LGG9"/>
<organism evidence="1 2">
    <name type="scientific">Paraburkholderia rhizosphaerae</name>
    <dbReference type="NCBI Taxonomy" id="480658"/>
    <lineage>
        <taxon>Bacteria</taxon>
        <taxon>Pseudomonadati</taxon>
        <taxon>Pseudomonadota</taxon>
        <taxon>Betaproteobacteria</taxon>
        <taxon>Burkholderiales</taxon>
        <taxon>Burkholderiaceae</taxon>
        <taxon>Paraburkholderia</taxon>
    </lineage>
</organism>
<keyword evidence="2" id="KW-1185">Reference proteome</keyword>
<accession>A0A4R8LGG9</accession>
<protein>
    <submittedName>
        <fullName evidence="1">Uncharacterized protein</fullName>
    </submittedName>
</protein>
<evidence type="ECO:0000313" key="1">
    <source>
        <dbReference type="EMBL" id="TDY42231.1"/>
    </source>
</evidence>
<name>A0A4R8LGG9_9BURK</name>
<dbReference type="Proteomes" id="UP000295509">
    <property type="component" value="Unassembled WGS sequence"/>
</dbReference>
<sequence length="124" mass="14213">MLLIYRTTDGLGPAHHRSVATSVCVVEEARSIHSFASRDAFLGYCRPYSVFTEQELSRFWSNKRYPHIIRFTYNIALKKRITRGALIENFGLDANAYWGFLPLTHTQFINIIKSGGVHESLVIH</sequence>
<reference evidence="1 2" key="1">
    <citation type="submission" date="2019-03" db="EMBL/GenBank/DDBJ databases">
        <title>Genomic Encyclopedia of Type Strains, Phase III (KMG-III): the genomes of soil and plant-associated and newly described type strains.</title>
        <authorList>
            <person name="Whitman W."/>
        </authorList>
    </citation>
    <scope>NUCLEOTIDE SEQUENCE [LARGE SCALE GENOMIC DNA]</scope>
    <source>
        <strain evidence="1 2">LMG 29544</strain>
    </source>
</reference>
<gene>
    <name evidence="1" type="ORF">BX592_12240</name>
</gene>
<evidence type="ECO:0000313" key="2">
    <source>
        <dbReference type="Proteomes" id="UP000295509"/>
    </source>
</evidence>